<comment type="caution">
    <text evidence="1">The sequence shown here is derived from an EMBL/GenBank/DDBJ whole genome shotgun (WGS) entry which is preliminary data.</text>
</comment>
<accession>A0ABW5PSG6</accession>
<reference evidence="2" key="1">
    <citation type="journal article" date="2019" name="Int. J. Syst. Evol. Microbiol.">
        <title>The Global Catalogue of Microorganisms (GCM) 10K type strain sequencing project: providing services to taxonomists for standard genome sequencing and annotation.</title>
        <authorList>
            <consortium name="The Broad Institute Genomics Platform"/>
            <consortium name="The Broad Institute Genome Sequencing Center for Infectious Disease"/>
            <person name="Wu L."/>
            <person name="Ma J."/>
        </authorList>
    </citation>
    <scope>NUCLEOTIDE SEQUENCE [LARGE SCALE GENOMIC DNA]</scope>
    <source>
        <strain evidence="2">TISTR 2241</strain>
    </source>
</reference>
<proteinExistence type="predicted"/>
<evidence type="ECO:0000313" key="1">
    <source>
        <dbReference type="EMBL" id="MFD2617717.1"/>
    </source>
</evidence>
<keyword evidence="2" id="KW-1185">Reference proteome</keyword>
<sequence length="221" mass="25521">MKKFKKFIGEFVVLHLLDHEVLKGILIDVGSDLIVIFNGVDFVYLPFNHIDMIDFSNEENEDIIFPKDVPIGEKEETLSLRKILNNARGILSEVFISNDKSLHGYVSNVMNDYIVFATPVYKEVLIPLQHLKRLIPYHQNEKIYDLADGVFPLKPTIQSYARTFEQQCKKYVNQLVVFDLENSSHKIGKITKVENSQIECIIARNKTIYLNFNHVKSAHVP</sequence>
<protein>
    <submittedName>
        <fullName evidence="1">DUF2642 domain-containing protein</fullName>
    </submittedName>
</protein>
<name>A0ABW5PSG6_9BACI</name>
<organism evidence="1 2">
    <name type="scientific">Terrilactibacillus laevilacticus</name>
    <dbReference type="NCBI Taxonomy" id="1380157"/>
    <lineage>
        <taxon>Bacteria</taxon>
        <taxon>Bacillati</taxon>
        <taxon>Bacillota</taxon>
        <taxon>Bacilli</taxon>
        <taxon>Bacillales</taxon>
        <taxon>Bacillaceae</taxon>
        <taxon>Terrilactibacillus</taxon>
    </lineage>
</organism>
<dbReference type="RefSeq" id="WP_141190624.1">
    <property type="nucleotide sequence ID" value="NZ_JBHUMR010000013.1"/>
</dbReference>
<dbReference type="EMBL" id="JBHUMR010000013">
    <property type="protein sequence ID" value="MFD2617717.1"/>
    <property type="molecule type" value="Genomic_DNA"/>
</dbReference>
<dbReference type="Proteomes" id="UP001597458">
    <property type="component" value="Unassembled WGS sequence"/>
</dbReference>
<evidence type="ECO:0000313" key="2">
    <source>
        <dbReference type="Proteomes" id="UP001597458"/>
    </source>
</evidence>
<gene>
    <name evidence="1" type="ORF">ACFSTF_10410</name>
</gene>